<feature type="chain" id="PRO_5046505153" description="Mid2 domain-containing protein" evidence="3">
    <location>
        <begin position="17"/>
        <end position="446"/>
    </location>
</feature>
<evidence type="ECO:0000256" key="3">
    <source>
        <dbReference type="SAM" id="SignalP"/>
    </source>
</evidence>
<evidence type="ECO:0000256" key="1">
    <source>
        <dbReference type="SAM" id="MobiDB-lite"/>
    </source>
</evidence>
<feature type="signal peptide" evidence="3">
    <location>
        <begin position="1"/>
        <end position="16"/>
    </location>
</feature>
<keyword evidence="2" id="KW-0472">Membrane</keyword>
<keyword evidence="3" id="KW-0732">Signal</keyword>
<comment type="caution">
    <text evidence="4">The sequence shown here is derived from an EMBL/GenBank/DDBJ whole genome shotgun (WGS) entry which is preliminary data.</text>
</comment>
<feature type="region of interest" description="Disordered" evidence="1">
    <location>
        <begin position="323"/>
        <end position="446"/>
    </location>
</feature>
<keyword evidence="5" id="KW-1185">Reference proteome</keyword>
<sequence>MARLLIYTALGAVVEAIAVERMVAAPTDISLPSATFSFAQITAPPSLELLAKRQEAMTVLEAPDNTCGFVGGQIDSAYSCVDTDVKCAVVTYSNLVGAVGCCKGDECAVRATCVDYAELSSSCRRGSCQTTPYNLYWSVTPSRYLDTKDESNLTPCRSTSSASYCGTISYPNGIRDYFCQFTSNTTVGRAYTTYFGEMDDRSYTRRVLAVSTSSNPLKTSDVNIGATQVPTTVTASPTPGHDNNNSKGGSSIPVGAIVGGVVGGVAVLAIVALALFFIVRHHNKKKRQHQAIAAATGGYPQMAQQPGGATATIPIPHPIPAPAATLQPATTTSTPYTYTAGGGDMKPQAYAHVQPPSPAASPGITDPHNRQSYNNNHPASPTMTDVSSIQPHHTGSTMGGGGGGGYGYGNNGSGPNVPMTVHEAGGDAVGTHGPHSNHHGQFHELH</sequence>
<dbReference type="Proteomes" id="UP001396898">
    <property type="component" value="Unassembled WGS sequence"/>
</dbReference>
<protein>
    <recommendedName>
        <fullName evidence="6">Mid2 domain-containing protein</fullName>
    </recommendedName>
</protein>
<organism evidence="4 5">
    <name type="scientific">Apiospora marii</name>
    <dbReference type="NCBI Taxonomy" id="335849"/>
    <lineage>
        <taxon>Eukaryota</taxon>
        <taxon>Fungi</taxon>
        <taxon>Dikarya</taxon>
        <taxon>Ascomycota</taxon>
        <taxon>Pezizomycotina</taxon>
        <taxon>Sordariomycetes</taxon>
        <taxon>Xylariomycetidae</taxon>
        <taxon>Amphisphaeriales</taxon>
        <taxon>Apiosporaceae</taxon>
        <taxon>Apiospora</taxon>
    </lineage>
</organism>
<evidence type="ECO:0000313" key="5">
    <source>
        <dbReference type="Proteomes" id="UP001396898"/>
    </source>
</evidence>
<evidence type="ECO:0000313" key="4">
    <source>
        <dbReference type="EMBL" id="KAK8037072.1"/>
    </source>
</evidence>
<gene>
    <name evidence="4" type="ORF">PG991_001386</name>
</gene>
<keyword evidence="2" id="KW-0812">Transmembrane</keyword>
<feature type="compositionally biased region" description="Gly residues" evidence="1">
    <location>
        <begin position="397"/>
        <end position="412"/>
    </location>
</feature>
<feature type="compositionally biased region" description="Polar residues" evidence="1">
    <location>
        <begin position="370"/>
        <end position="393"/>
    </location>
</feature>
<proteinExistence type="predicted"/>
<keyword evidence="2" id="KW-1133">Transmembrane helix</keyword>
<feature type="compositionally biased region" description="Low complexity" evidence="1">
    <location>
        <begin position="323"/>
        <end position="339"/>
    </location>
</feature>
<evidence type="ECO:0000256" key="2">
    <source>
        <dbReference type="SAM" id="Phobius"/>
    </source>
</evidence>
<name>A0ABR1SS99_9PEZI</name>
<dbReference type="EMBL" id="JAQQWI010000003">
    <property type="protein sequence ID" value="KAK8037072.1"/>
    <property type="molecule type" value="Genomic_DNA"/>
</dbReference>
<evidence type="ECO:0008006" key="6">
    <source>
        <dbReference type="Google" id="ProtNLM"/>
    </source>
</evidence>
<accession>A0ABR1SS99</accession>
<feature type="transmembrane region" description="Helical" evidence="2">
    <location>
        <begin position="254"/>
        <end position="279"/>
    </location>
</feature>
<reference evidence="4 5" key="1">
    <citation type="submission" date="2023-01" db="EMBL/GenBank/DDBJ databases">
        <title>Analysis of 21 Apiospora genomes using comparative genomics revels a genus with tremendous synthesis potential of carbohydrate active enzymes and secondary metabolites.</title>
        <authorList>
            <person name="Sorensen T."/>
        </authorList>
    </citation>
    <scope>NUCLEOTIDE SEQUENCE [LARGE SCALE GENOMIC DNA]</scope>
    <source>
        <strain evidence="4 5">CBS 20057</strain>
    </source>
</reference>